<feature type="domain" description="Chorein N-terminal" evidence="2">
    <location>
        <begin position="1"/>
        <end position="353"/>
    </location>
</feature>
<comment type="caution">
    <text evidence="3">The sequence shown here is derived from an EMBL/GenBank/DDBJ whole genome shotgun (WGS) entry which is preliminary data.</text>
</comment>
<keyword evidence="4" id="KW-1185">Reference proteome</keyword>
<evidence type="ECO:0000313" key="3">
    <source>
        <dbReference type="EMBL" id="KAH0870312.1"/>
    </source>
</evidence>
<proteinExistence type="predicted"/>
<dbReference type="EMBL" id="JAGKQM010000017">
    <property type="protein sequence ID" value="KAH0870312.1"/>
    <property type="molecule type" value="Genomic_DNA"/>
</dbReference>
<dbReference type="InterPro" id="IPR026847">
    <property type="entry name" value="VPS13"/>
</dbReference>
<dbReference type="Proteomes" id="UP000824890">
    <property type="component" value="Unassembled WGS sequence"/>
</dbReference>
<dbReference type="InterPro" id="IPR026854">
    <property type="entry name" value="VPS13_N"/>
</dbReference>
<dbReference type="PANTHER" id="PTHR16166:SF143">
    <property type="entry name" value="PROTEIN SORTING-ASSOCIATED PROTEIN, PUTATIVE (DUF1162)-RELATED"/>
    <property type="match status" value="1"/>
</dbReference>
<evidence type="ECO:0000259" key="2">
    <source>
        <dbReference type="Pfam" id="PF12624"/>
    </source>
</evidence>
<sequence>MFEGLVQKLLLGYLGRYIKDIQREQLKITVWNEEVLLENVELILEAFDYLQLPIALKQGRVGKLSIKVPWKKIGWEPIIIKLEDVFISATQRSDQEWSSDVVEKREFAGKKAKLAAAELAKLSKRVFDSPAGNYVTSYIAAKVLDSIQLSIKNFHIVYSDAQSVSEQVVLGLRFSSLTVSKQNPVGKSVGRMRGGQVNKRVEVEALGIYCDKYEGDMDFLSVDKKGDFDNWCEARVLSDEFGYLLKPVHVCVTLSVNRSGELYDDLPQYSISAELTDVVMTLNEFQLQQILILLDYLQTSQLRERYGRYLPCSSSLSRKPPGWQRLWWHYAQKSIISEVRKKLWKTSWRFLGQRM</sequence>
<keyword evidence="1" id="KW-0813">Transport</keyword>
<accession>A0ABQ7YRQ5</accession>
<dbReference type="Pfam" id="PF12624">
    <property type="entry name" value="VPS13_N"/>
    <property type="match status" value="1"/>
</dbReference>
<evidence type="ECO:0000313" key="4">
    <source>
        <dbReference type="Proteomes" id="UP000824890"/>
    </source>
</evidence>
<reference evidence="3 4" key="1">
    <citation type="submission" date="2021-05" db="EMBL/GenBank/DDBJ databases">
        <title>Genome Assembly of Synthetic Allotetraploid Brassica napus Reveals Homoeologous Exchanges between Subgenomes.</title>
        <authorList>
            <person name="Davis J.T."/>
        </authorList>
    </citation>
    <scope>NUCLEOTIDE SEQUENCE [LARGE SCALE GENOMIC DNA]</scope>
    <source>
        <strain evidence="4">cv. Da-Ae</strain>
        <tissue evidence="3">Seedling</tissue>
    </source>
</reference>
<name>A0ABQ7YRQ5_BRANA</name>
<gene>
    <name evidence="3" type="ORF">HID58_077334</name>
</gene>
<evidence type="ECO:0000256" key="1">
    <source>
        <dbReference type="ARBA" id="ARBA00022448"/>
    </source>
</evidence>
<dbReference type="PANTHER" id="PTHR16166">
    <property type="entry name" value="VACUOLAR PROTEIN SORTING-ASSOCIATED PROTEIN VPS13"/>
    <property type="match status" value="1"/>
</dbReference>
<organism evidence="3 4">
    <name type="scientific">Brassica napus</name>
    <name type="common">Rape</name>
    <dbReference type="NCBI Taxonomy" id="3708"/>
    <lineage>
        <taxon>Eukaryota</taxon>
        <taxon>Viridiplantae</taxon>
        <taxon>Streptophyta</taxon>
        <taxon>Embryophyta</taxon>
        <taxon>Tracheophyta</taxon>
        <taxon>Spermatophyta</taxon>
        <taxon>Magnoliopsida</taxon>
        <taxon>eudicotyledons</taxon>
        <taxon>Gunneridae</taxon>
        <taxon>Pentapetalae</taxon>
        <taxon>rosids</taxon>
        <taxon>malvids</taxon>
        <taxon>Brassicales</taxon>
        <taxon>Brassicaceae</taxon>
        <taxon>Brassiceae</taxon>
        <taxon>Brassica</taxon>
    </lineage>
</organism>
<protein>
    <recommendedName>
        <fullName evidence="2">Chorein N-terminal domain-containing protein</fullName>
    </recommendedName>
</protein>